<dbReference type="Gene3D" id="3.60.40.10">
    <property type="entry name" value="PPM-type phosphatase domain"/>
    <property type="match status" value="1"/>
</dbReference>
<dbReference type="AlphaFoldDB" id="A0A371EDW5"/>
<gene>
    <name evidence="13" type="ORF">CR513_57246</name>
</gene>
<keyword evidence="7" id="KW-0460">Magnesium</keyword>
<dbReference type="InterPro" id="IPR036457">
    <property type="entry name" value="PPM-type-like_dom_sf"/>
</dbReference>
<dbReference type="OrthoDB" id="10264738at2759"/>
<evidence type="ECO:0000256" key="2">
    <source>
        <dbReference type="ARBA" id="ARBA00001946"/>
    </source>
</evidence>
<comment type="similarity">
    <text evidence="3">Belongs to the PP2C family.</text>
</comment>
<evidence type="ECO:0000256" key="1">
    <source>
        <dbReference type="ARBA" id="ARBA00001936"/>
    </source>
</evidence>
<evidence type="ECO:0000256" key="5">
    <source>
        <dbReference type="ARBA" id="ARBA00022723"/>
    </source>
</evidence>
<dbReference type="GO" id="GO:0045926">
    <property type="term" value="P:negative regulation of growth"/>
    <property type="evidence" value="ECO:0007669"/>
    <property type="project" value="UniProtKB-ARBA"/>
</dbReference>
<feature type="non-terminal residue" evidence="13">
    <location>
        <position position="1"/>
    </location>
</feature>
<keyword evidence="5" id="KW-0479">Metal-binding</keyword>
<evidence type="ECO:0000313" key="14">
    <source>
        <dbReference type="Proteomes" id="UP000257109"/>
    </source>
</evidence>
<evidence type="ECO:0000256" key="4">
    <source>
        <dbReference type="ARBA" id="ARBA00013081"/>
    </source>
</evidence>
<dbReference type="STRING" id="157652.A0A371EDW5"/>
<dbReference type="SUPFAM" id="SSF81606">
    <property type="entry name" value="PP2C-like"/>
    <property type="match status" value="1"/>
</dbReference>
<dbReference type="GO" id="GO:0046872">
    <property type="term" value="F:metal ion binding"/>
    <property type="evidence" value="ECO:0007669"/>
    <property type="project" value="UniProtKB-KW"/>
</dbReference>
<dbReference type="GO" id="GO:0004722">
    <property type="term" value="F:protein serine/threonine phosphatase activity"/>
    <property type="evidence" value="ECO:0007669"/>
    <property type="project" value="UniProtKB-EC"/>
</dbReference>
<evidence type="ECO:0000259" key="12">
    <source>
        <dbReference type="PROSITE" id="PS51746"/>
    </source>
</evidence>
<evidence type="ECO:0000256" key="10">
    <source>
        <dbReference type="ARBA" id="ARBA00047761"/>
    </source>
</evidence>
<evidence type="ECO:0000256" key="3">
    <source>
        <dbReference type="ARBA" id="ARBA00006702"/>
    </source>
</evidence>
<dbReference type="CDD" id="cd00143">
    <property type="entry name" value="PP2Cc"/>
    <property type="match status" value="1"/>
</dbReference>
<comment type="catalytic activity">
    <reaction evidence="11">
        <text>O-phospho-L-threonyl-[protein] + H2O = L-threonyl-[protein] + phosphate</text>
        <dbReference type="Rhea" id="RHEA:47004"/>
        <dbReference type="Rhea" id="RHEA-COMP:11060"/>
        <dbReference type="Rhea" id="RHEA-COMP:11605"/>
        <dbReference type="ChEBI" id="CHEBI:15377"/>
        <dbReference type="ChEBI" id="CHEBI:30013"/>
        <dbReference type="ChEBI" id="CHEBI:43474"/>
        <dbReference type="ChEBI" id="CHEBI:61977"/>
        <dbReference type="EC" id="3.1.3.16"/>
    </reaction>
</comment>
<dbReference type="FunFam" id="3.60.40.10:FF:000038">
    <property type="entry name" value="Probable protein phosphatase 2C 34"/>
    <property type="match status" value="1"/>
</dbReference>
<evidence type="ECO:0000256" key="8">
    <source>
        <dbReference type="ARBA" id="ARBA00022912"/>
    </source>
</evidence>
<dbReference type="InterPro" id="IPR001932">
    <property type="entry name" value="PPM-type_phosphatase-like_dom"/>
</dbReference>
<dbReference type="GO" id="GO:0009414">
    <property type="term" value="P:response to water deprivation"/>
    <property type="evidence" value="ECO:0007669"/>
    <property type="project" value="UniProtKB-ARBA"/>
</dbReference>
<dbReference type="Pfam" id="PF00481">
    <property type="entry name" value="PP2C"/>
    <property type="match status" value="1"/>
</dbReference>
<organism evidence="13 14">
    <name type="scientific">Mucuna pruriens</name>
    <name type="common">Velvet bean</name>
    <name type="synonym">Dolichos pruriens</name>
    <dbReference type="NCBI Taxonomy" id="157652"/>
    <lineage>
        <taxon>Eukaryota</taxon>
        <taxon>Viridiplantae</taxon>
        <taxon>Streptophyta</taxon>
        <taxon>Embryophyta</taxon>
        <taxon>Tracheophyta</taxon>
        <taxon>Spermatophyta</taxon>
        <taxon>Magnoliopsida</taxon>
        <taxon>eudicotyledons</taxon>
        <taxon>Gunneridae</taxon>
        <taxon>Pentapetalae</taxon>
        <taxon>rosids</taxon>
        <taxon>fabids</taxon>
        <taxon>Fabales</taxon>
        <taxon>Fabaceae</taxon>
        <taxon>Papilionoideae</taxon>
        <taxon>50 kb inversion clade</taxon>
        <taxon>NPAAA clade</taxon>
        <taxon>indigoferoid/millettioid clade</taxon>
        <taxon>Phaseoleae</taxon>
        <taxon>Mucuna</taxon>
    </lineage>
</organism>
<protein>
    <recommendedName>
        <fullName evidence="4">protein-serine/threonine phosphatase</fullName>
        <ecNumber evidence="4">3.1.3.16</ecNumber>
    </recommendedName>
</protein>
<evidence type="ECO:0000256" key="7">
    <source>
        <dbReference type="ARBA" id="ARBA00022842"/>
    </source>
</evidence>
<dbReference type="PROSITE" id="PS51746">
    <property type="entry name" value="PPM_2"/>
    <property type="match status" value="1"/>
</dbReference>
<dbReference type="EMBL" id="QJKJ01014484">
    <property type="protein sequence ID" value="RDX64222.1"/>
    <property type="molecule type" value="Genomic_DNA"/>
</dbReference>
<accession>A0A371EDW5</accession>
<keyword evidence="14" id="KW-1185">Reference proteome</keyword>
<keyword evidence="8" id="KW-0904">Protein phosphatase</keyword>
<evidence type="ECO:0000256" key="11">
    <source>
        <dbReference type="ARBA" id="ARBA00048336"/>
    </source>
</evidence>
<comment type="cofactor">
    <cofactor evidence="2">
        <name>Mg(2+)</name>
        <dbReference type="ChEBI" id="CHEBI:18420"/>
    </cofactor>
</comment>
<dbReference type="EC" id="3.1.3.16" evidence="4"/>
<dbReference type="PANTHER" id="PTHR47992">
    <property type="entry name" value="PROTEIN PHOSPHATASE"/>
    <property type="match status" value="1"/>
</dbReference>
<dbReference type="SMART" id="SM00332">
    <property type="entry name" value="PP2Cc"/>
    <property type="match status" value="1"/>
</dbReference>
<comment type="caution">
    <text evidence="13">The sequence shown here is derived from an EMBL/GenBank/DDBJ whole genome shotgun (WGS) entry which is preliminary data.</text>
</comment>
<feature type="domain" description="PPM-type phosphatase" evidence="12">
    <location>
        <begin position="100"/>
        <end position="392"/>
    </location>
</feature>
<dbReference type="Proteomes" id="UP000257109">
    <property type="component" value="Unassembled WGS sequence"/>
</dbReference>
<evidence type="ECO:0000256" key="9">
    <source>
        <dbReference type="ARBA" id="ARBA00023211"/>
    </source>
</evidence>
<proteinExistence type="inferred from homology"/>
<comment type="catalytic activity">
    <reaction evidence="10">
        <text>O-phospho-L-seryl-[protein] + H2O = L-seryl-[protein] + phosphate</text>
        <dbReference type="Rhea" id="RHEA:20629"/>
        <dbReference type="Rhea" id="RHEA-COMP:9863"/>
        <dbReference type="Rhea" id="RHEA-COMP:11604"/>
        <dbReference type="ChEBI" id="CHEBI:15377"/>
        <dbReference type="ChEBI" id="CHEBI:29999"/>
        <dbReference type="ChEBI" id="CHEBI:43474"/>
        <dbReference type="ChEBI" id="CHEBI:83421"/>
        <dbReference type="EC" id="3.1.3.16"/>
    </reaction>
</comment>
<keyword evidence="9" id="KW-0464">Manganese</keyword>
<reference evidence="13" key="1">
    <citation type="submission" date="2018-05" db="EMBL/GenBank/DDBJ databases">
        <title>Draft genome of Mucuna pruriens seed.</title>
        <authorList>
            <person name="Nnadi N.E."/>
            <person name="Vos R."/>
            <person name="Hasami M.H."/>
            <person name="Devisetty U.K."/>
            <person name="Aguiy J.C."/>
        </authorList>
    </citation>
    <scope>NUCLEOTIDE SEQUENCE [LARGE SCALE GENOMIC DNA]</scope>
    <source>
        <strain evidence="13">JCA_2017</strain>
    </source>
</reference>
<evidence type="ECO:0000256" key="6">
    <source>
        <dbReference type="ARBA" id="ARBA00022801"/>
    </source>
</evidence>
<comment type="cofactor">
    <cofactor evidence="1">
        <name>Mn(2+)</name>
        <dbReference type="ChEBI" id="CHEBI:29035"/>
    </cofactor>
</comment>
<keyword evidence="6" id="KW-0378">Hydrolase</keyword>
<name>A0A371EDW5_MUCPR</name>
<sequence length="395" mass="43982">MTFDHFPLSKKPIHYVSNDGQCTGAMCITCNCNWNVVAMVLFPSLVNGLVRSVSLKRDKSCRKDGESGRKAVEALAKEARKNELLLTSSGIVKSAKASNVASVFTKKGQKGFNQDRLIVWEEFGCEEDIIFCGVFDGHGPWGHLVAKRVRKLLPALLLCNWQENVAATSLDLDFKMETDRNLHRFDMWKQSYIRTCAAIDQDLKQHAGIDSFQSGTTALTIIKQGEHLIIANVGDSRAVLATTSEDGTLTSLQLTTDLKPNLPKEAERIMQCRGRIFSLEDEPGVYRVWMPNGKTPGLAISRAFGDYCVKDFGLISLPDVTQTKLTTRDQFLILATDGVWDVMSNEEAVKIVGSTAHKEKAASRLVKCAMHEWKRKRRGIAIDDISAICLFFHSH</sequence>
<evidence type="ECO:0000313" key="13">
    <source>
        <dbReference type="EMBL" id="RDX64222.1"/>
    </source>
</evidence>
<dbReference type="InterPro" id="IPR015655">
    <property type="entry name" value="PP2C"/>
</dbReference>